<protein>
    <recommendedName>
        <fullName evidence="1">Peptidase S74 domain-containing protein</fullName>
    </recommendedName>
</protein>
<dbReference type="EMBL" id="MN739668">
    <property type="protein sequence ID" value="QHT19634.1"/>
    <property type="molecule type" value="Genomic_DNA"/>
</dbReference>
<reference evidence="2" key="1">
    <citation type="journal article" date="2020" name="Nature">
        <title>Giant virus diversity and host interactions through global metagenomics.</title>
        <authorList>
            <person name="Schulz F."/>
            <person name="Roux S."/>
            <person name="Paez-Espino D."/>
            <person name="Jungbluth S."/>
            <person name="Walsh D.A."/>
            <person name="Denef V.J."/>
            <person name="McMahon K.D."/>
            <person name="Konstantinidis K.T."/>
            <person name="Eloe-Fadrosh E.A."/>
            <person name="Kyrpides N.C."/>
            <person name="Woyke T."/>
        </authorList>
    </citation>
    <scope>NUCLEOTIDE SEQUENCE</scope>
    <source>
        <strain evidence="2">GVMAG-M-3300023174-5</strain>
    </source>
</reference>
<evidence type="ECO:0000313" key="2">
    <source>
        <dbReference type="EMBL" id="QHT19634.1"/>
    </source>
</evidence>
<evidence type="ECO:0000259" key="1">
    <source>
        <dbReference type="PROSITE" id="PS51688"/>
    </source>
</evidence>
<name>A0A6C0DSS2_9ZZZZ</name>
<dbReference type="Pfam" id="PF13884">
    <property type="entry name" value="Peptidase_S74"/>
    <property type="match status" value="1"/>
</dbReference>
<feature type="domain" description="Peptidase S74" evidence="1">
    <location>
        <begin position="72"/>
        <end position="167"/>
    </location>
</feature>
<dbReference type="PROSITE" id="PS51688">
    <property type="entry name" value="ICA"/>
    <property type="match status" value="1"/>
</dbReference>
<proteinExistence type="predicted"/>
<sequence length="168" mass="19065">MSLLNTTSNYGGRQPNNTAYIKQFVSGVNNLVTWIYNTTSVPNQKTITPADPAASVLVQNDLIVFGNINTPSDVSIKENIVNLDPDFCNKIMELEPKQYNYIDKSEKTHYGFVAQELETLFPHLVNDLQLKESEPSIKTINYVEFIPLLLLKIQSMQKDIDELKKNNL</sequence>
<accession>A0A6C0DSS2</accession>
<organism evidence="2">
    <name type="scientific">viral metagenome</name>
    <dbReference type="NCBI Taxonomy" id="1070528"/>
    <lineage>
        <taxon>unclassified sequences</taxon>
        <taxon>metagenomes</taxon>
        <taxon>organismal metagenomes</taxon>
    </lineage>
</organism>
<dbReference type="InterPro" id="IPR030392">
    <property type="entry name" value="S74_ICA"/>
</dbReference>
<dbReference type="AlphaFoldDB" id="A0A6C0DSS2"/>